<protein>
    <recommendedName>
        <fullName evidence="7">Protein kinase domain-containing protein</fullName>
    </recommendedName>
</protein>
<dbReference type="GO" id="GO:0004674">
    <property type="term" value="F:protein serine/threonine kinase activity"/>
    <property type="evidence" value="ECO:0007669"/>
    <property type="project" value="UniProtKB-EC"/>
</dbReference>
<dbReference type="PRINTS" id="PR00109">
    <property type="entry name" value="TYRKINASE"/>
</dbReference>
<dbReference type="InterPro" id="IPR001245">
    <property type="entry name" value="Ser-Thr/Tyr_kinase_cat_dom"/>
</dbReference>
<proteinExistence type="predicted"/>
<dbReference type="Gene3D" id="1.10.510.10">
    <property type="entry name" value="Transferase(Phosphotransferase) domain 1"/>
    <property type="match status" value="1"/>
</dbReference>
<keyword evidence="3" id="KW-0418">Kinase</keyword>
<feature type="domain" description="Protein kinase" evidence="7">
    <location>
        <begin position="1"/>
        <end position="146"/>
    </location>
</feature>
<accession>A0A6B2LMR1</accession>
<keyword evidence="2" id="KW-0547">Nucleotide-binding</keyword>
<comment type="catalytic activity">
    <reaction evidence="6">
        <text>L-seryl-[protein] + ATP = O-phospho-L-seryl-[protein] + ADP + H(+)</text>
        <dbReference type="Rhea" id="RHEA:17989"/>
        <dbReference type="Rhea" id="RHEA-COMP:9863"/>
        <dbReference type="Rhea" id="RHEA-COMP:11604"/>
        <dbReference type="ChEBI" id="CHEBI:15378"/>
        <dbReference type="ChEBI" id="CHEBI:29999"/>
        <dbReference type="ChEBI" id="CHEBI:30616"/>
        <dbReference type="ChEBI" id="CHEBI:83421"/>
        <dbReference type="ChEBI" id="CHEBI:456216"/>
        <dbReference type="EC" id="2.7.11.1"/>
    </reaction>
</comment>
<dbReference type="PROSITE" id="PS50011">
    <property type="entry name" value="PROTEIN_KINASE_DOM"/>
    <property type="match status" value="1"/>
</dbReference>
<dbReference type="InterPro" id="IPR000719">
    <property type="entry name" value="Prot_kinase_dom"/>
</dbReference>
<dbReference type="GO" id="GO:0005524">
    <property type="term" value="F:ATP binding"/>
    <property type="evidence" value="ECO:0007669"/>
    <property type="project" value="UniProtKB-KW"/>
</dbReference>
<evidence type="ECO:0000256" key="5">
    <source>
        <dbReference type="ARBA" id="ARBA00047899"/>
    </source>
</evidence>
<keyword evidence="4" id="KW-0067">ATP-binding</keyword>
<dbReference type="Pfam" id="PF07714">
    <property type="entry name" value="PK_Tyr_Ser-Thr"/>
    <property type="match status" value="1"/>
</dbReference>
<keyword evidence="1" id="KW-0808">Transferase</keyword>
<comment type="catalytic activity">
    <reaction evidence="5">
        <text>L-threonyl-[protein] + ATP = O-phospho-L-threonyl-[protein] + ADP + H(+)</text>
        <dbReference type="Rhea" id="RHEA:46608"/>
        <dbReference type="Rhea" id="RHEA-COMP:11060"/>
        <dbReference type="Rhea" id="RHEA-COMP:11605"/>
        <dbReference type="ChEBI" id="CHEBI:15378"/>
        <dbReference type="ChEBI" id="CHEBI:30013"/>
        <dbReference type="ChEBI" id="CHEBI:30616"/>
        <dbReference type="ChEBI" id="CHEBI:61977"/>
        <dbReference type="ChEBI" id="CHEBI:456216"/>
        <dbReference type="EC" id="2.7.11.1"/>
    </reaction>
</comment>
<dbReference type="SUPFAM" id="SSF56112">
    <property type="entry name" value="Protein kinase-like (PK-like)"/>
    <property type="match status" value="1"/>
</dbReference>
<sequence>MKYIHNVEIIHRDLKADNVLINKDDIAKVADLGLAREIDIDNGMTLMAGTPKWEAPEVLAAKKGKRNYSKGADVYSYGMVLYEMVAGEDPFVDVHDLFELKKLVCDRHKRPKVPKHVPPMITSLMKQCWNRDPSKRPSFFQIHTYLTRAKSLTSWKKV</sequence>
<dbReference type="InterPro" id="IPR011009">
    <property type="entry name" value="Kinase-like_dom_sf"/>
</dbReference>
<dbReference type="PROSITE" id="PS00108">
    <property type="entry name" value="PROTEIN_KINASE_ST"/>
    <property type="match status" value="1"/>
</dbReference>
<evidence type="ECO:0000256" key="1">
    <source>
        <dbReference type="ARBA" id="ARBA00022679"/>
    </source>
</evidence>
<dbReference type="InterPro" id="IPR051681">
    <property type="entry name" value="Ser/Thr_Kinases-Pseudokinases"/>
</dbReference>
<evidence type="ECO:0000313" key="8">
    <source>
        <dbReference type="EMBL" id="NDV38373.1"/>
    </source>
</evidence>
<evidence type="ECO:0000256" key="4">
    <source>
        <dbReference type="ARBA" id="ARBA00022840"/>
    </source>
</evidence>
<dbReference type="PANTHER" id="PTHR44329:SF288">
    <property type="entry name" value="MITOGEN-ACTIVATED PROTEIN KINASE KINASE KINASE 20"/>
    <property type="match status" value="1"/>
</dbReference>
<organism evidence="8">
    <name type="scientific">Arcella intermedia</name>
    <dbReference type="NCBI Taxonomy" id="1963864"/>
    <lineage>
        <taxon>Eukaryota</taxon>
        <taxon>Amoebozoa</taxon>
        <taxon>Tubulinea</taxon>
        <taxon>Elardia</taxon>
        <taxon>Arcellinida</taxon>
        <taxon>Sphaerothecina</taxon>
        <taxon>Arcellidae</taxon>
        <taxon>Arcella</taxon>
    </lineage>
</organism>
<evidence type="ECO:0000259" key="7">
    <source>
        <dbReference type="PROSITE" id="PS50011"/>
    </source>
</evidence>
<dbReference type="PANTHER" id="PTHR44329">
    <property type="entry name" value="SERINE/THREONINE-PROTEIN KINASE TNNI3K-RELATED"/>
    <property type="match status" value="1"/>
</dbReference>
<evidence type="ECO:0000256" key="6">
    <source>
        <dbReference type="ARBA" id="ARBA00048679"/>
    </source>
</evidence>
<dbReference type="EMBL" id="GIBP01009404">
    <property type="protein sequence ID" value="NDV38373.1"/>
    <property type="molecule type" value="Transcribed_RNA"/>
</dbReference>
<evidence type="ECO:0000256" key="2">
    <source>
        <dbReference type="ARBA" id="ARBA00022741"/>
    </source>
</evidence>
<dbReference type="SMART" id="SM00220">
    <property type="entry name" value="S_TKc"/>
    <property type="match status" value="1"/>
</dbReference>
<dbReference type="InterPro" id="IPR008271">
    <property type="entry name" value="Ser/Thr_kinase_AS"/>
</dbReference>
<evidence type="ECO:0000256" key="3">
    <source>
        <dbReference type="ARBA" id="ARBA00022777"/>
    </source>
</evidence>
<name>A0A6B2LMR1_9EUKA</name>
<reference evidence="8" key="1">
    <citation type="journal article" date="2020" name="J. Eukaryot. Microbiol.">
        <title>De novo Sequencing, Assembly and Annotation of the Transcriptome for the Free-Living Testate Amoeba Arcella intermedia.</title>
        <authorList>
            <person name="Ribeiro G.M."/>
            <person name="Porfirio-Sousa A.L."/>
            <person name="Maurer-Alcala X.X."/>
            <person name="Katz L.A."/>
            <person name="Lahr D.J.G."/>
        </authorList>
    </citation>
    <scope>NUCLEOTIDE SEQUENCE</scope>
</reference>
<dbReference type="AlphaFoldDB" id="A0A6B2LMR1"/>